<dbReference type="SMART" id="SM00849">
    <property type="entry name" value="Lactamase_B"/>
    <property type="match status" value="1"/>
</dbReference>
<evidence type="ECO:0000259" key="1">
    <source>
        <dbReference type="SMART" id="SM00849"/>
    </source>
</evidence>
<dbReference type="InterPro" id="IPR036866">
    <property type="entry name" value="RibonucZ/Hydroxyglut_hydro"/>
</dbReference>
<reference evidence="3" key="1">
    <citation type="journal article" date="2019" name="Int. J. Syst. Evol. Microbiol.">
        <title>The Global Catalogue of Microorganisms (GCM) 10K type strain sequencing project: providing services to taxonomists for standard genome sequencing and annotation.</title>
        <authorList>
            <consortium name="The Broad Institute Genomics Platform"/>
            <consortium name="The Broad Institute Genome Sequencing Center for Infectious Disease"/>
            <person name="Wu L."/>
            <person name="Ma J."/>
        </authorList>
    </citation>
    <scope>NUCLEOTIDE SEQUENCE [LARGE SCALE GENOMIC DNA]</scope>
    <source>
        <strain evidence="3">CGMCC 1.12295</strain>
    </source>
</reference>
<dbReference type="EMBL" id="JBHUEO010000006">
    <property type="protein sequence ID" value="MFD1705960.1"/>
    <property type="molecule type" value="Genomic_DNA"/>
</dbReference>
<evidence type="ECO:0000313" key="2">
    <source>
        <dbReference type="EMBL" id="MFD1705960.1"/>
    </source>
</evidence>
<comment type="caution">
    <text evidence="2">The sequence shown here is derived from an EMBL/GenBank/DDBJ whole genome shotgun (WGS) entry which is preliminary data.</text>
</comment>
<sequence length="316" mass="36249">MPEVFPILVPVPSSLKSMNFYLIQSDTSLILIDAVHNHTQCWNALNDMLHNNDLAFNDITHIVLTHHHADHVGLVNKIVKKHPIPVYAHPLSIPRIKREPEFMQMRIEFFENLYEEMGCGERGKWQVQKLKEAVISNHSQRIEGHLHPLTPGILDHLEVIHIPGHAPDQIALYDRSQQLLFSGDLLIHHISSNALVEPDQDGKRIRSLSLHLESLKKCLELPVAILYPGHGPRITNHRELISKRITGKKRKAEDFLSLINAGYSTASGIAKAYYKDRYEKQFSLVMSEVIGHLDYLEEEGRVKKNLINGIWRYNHL</sequence>
<dbReference type="Pfam" id="PF00753">
    <property type="entry name" value="Lactamase_B"/>
    <property type="match status" value="1"/>
</dbReference>
<evidence type="ECO:0000313" key="3">
    <source>
        <dbReference type="Proteomes" id="UP001597301"/>
    </source>
</evidence>
<protein>
    <submittedName>
        <fullName evidence="2">MBL fold metallo-hydrolase</fullName>
    </submittedName>
</protein>
<feature type="domain" description="Metallo-beta-lactamase" evidence="1">
    <location>
        <begin position="17"/>
        <end position="230"/>
    </location>
</feature>
<keyword evidence="3" id="KW-1185">Reference proteome</keyword>
<organism evidence="2 3">
    <name type="scientific">Siminovitchia sediminis</name>
    <dbReference type="NCBI Taxonomy" id="1274353"/>
    <lineage>
        <taxon>Bacteria</taxon>
        <taxon>Bacillati</taxon>
        <taxon>Bacillota</taxon>
        <taxon>Bacilli</taxon>
        <taxon>Bacillales</taxon>
        <taxon>Bacillaceae</taxon>
        <taxon>Siminovitchia</taxon>
    </lineage>
</organism>
<dbReference type="PANTHER" id="PTHR23131">
    <property type="entry name" value="ENDORIBONUCLEASE LACTB2"/>
    <property type="match status" value="1"/>
</dbReference>
<dbReference type="PANTHER" id="PTHR23131:SF4">
    <property type="entry name" value="METALLO-BETA-LACTAMASE SUPERFAMILY POTEIN"/>
    <property type="match status" value="1"/>
</dbReference>
<dbReference type="Proteomes" id="UP001597301">
    <property type="component" value="Unassembled WGS sequence"/>
</dbReference>
<dbReference type="Gene3D" id="3.60.15.10">
    <property type="entry name" value="Ribonuclease Z/Hydroxyacylglutathione hydrolase-like"/>
    <property type="match status" value="1"/>
</dbReference>
<dbReference type="RefSeq" id="WP_380772513.1">
    <property type="nucleotide sequence ID" value="NZ_JBHUEO010000006.1"/>
</dbReference>
<proteinExistence type="predicted"/>
<name>A0ABW4KDT2_9BACI</name>
<dbReference type="InterPro" id="IPR001279">
    <property type="entry name" value="Metallo-B-lactamas"/>
</dbReference>
<dbReference type="SUPFAM" id="SSF56281">
    <property type="entry name" value="Metallo-hydrolase/oxidoreductase"/>
    <property type="match status" value="1"/>
</dbReference>
<gene>
    <name evidence="2" type="ORF">ACFSCZ_04230</name>
</gene>
<dbReference type="InterPro" id="IPR050662">
    <property type="entry name" value="Sec-metab_biosynth-thioest"/>
</dbReference>
<accession>A0ABW4KDT2</accession>